<keyword evidence="1" id="KW-1133">Transmembrane helix</keyword>
<dbReference type="EMBL" id="FMVF01000002">
    <property type="protein sequence ID" value="SCX81613.1"/>
    <property type="molecule type" value="Genomic_DNA"/>
</dbReference>
<evidence type="ECO:0000259" key="2">
    <source>
        <dbReference type="Pfam" id="PF13239"/>
    </source>
</evidence>
<feature type="transmembrane region" description="Helical" evidence="1">
    <location>
        <begin position="60"/>
        <end position="81"/>
    </location>
</feature>
<name>A0A1G5AUS9_9FLAO</name>
<feature type="domain" description="2TM" evidence="2">
    <location>
        <begin position="11"/>
        <end position="95"/>
    </location>
</feature>
<dbReference type="Pfam" id="PF13239">
    <property type="entry name" value="2TM"/>
    <property type="match status" value="1"/>
</dbReference>
<protein>
    <submittedName>
        <fullName evidence="3">2TM domain-containing protein</fullName>
    </submittedName>
</protein>
<feature type="transmembrane region" description="Helical" evidence="1">
    <location>
        <begin position="21"/>
        <end position="40"/>
    </location>
</feature>
<keyword evidence="1" id="KW-0472">Membrane</keyword>
<accession>A0A1G5AUS9</accession>
<dbReference type="AlphaFoldDB" id="A0A1G5AUS9"/>
<dbReference type="STRING" id="490189.SAMN02927903_00160"/>
<evidence type="ECO:0000313" key="4">
    <source>
        <dbReference type="Proteomes" id="UP000199354"/>
    </source>
</evidence>
<proteinExistence type="predicted"/>
<sequence length="103" mass="12154">MENNLEQLQRERAQKRVKALAGFYKHLAVYLLVNGFLIALKYFNLDPGEQFFEFGTFSTAFFWGIGLGFHALSVFGPNVFLGSDWEERKIKEIMEREKRNKWE</sequence>
<dbReference type="RefSeq" id="WP_091140164.1">
    <property type="nucleotide sequence ID" value="NZ_FMVF01000002.1"/>
</dbReference>
<dbReference type="InterPro" id="IPR025698">
    <property type="entry name" value="2TM_dom"/>
</dbReference>
<evidence type="ECO:0000256" key="1">
    <source>
        <dbReference type="SAM" id="Phobius"/>
    </source>
</evidence>
<reference evidence="3 4" key="1">
    <citation type="submission" date="2016-10" db="EMBL/GenBank/DDBJ databases">
        <authorList>
            <person name="de Groot N.N."/>
        </authorList>
    </citation>
    <scope>NUCLEOTIDE SEQUENCE [LARGE SCALE GENOMIC DNA]</scope>
    <source>
        <strain evidence="3 4">CGMCC 1.7031</strain>
    </source>
</reference>
<dbReference type="Proteomes" id="UP000199354">
    <property type="component" value="Unassembled WGS sequence"/>
</dbReference>
<evidence type="ECO:0000313" key="3">
    <source>
        <dbReference type="EMBL" id="SCX81613.1"/>
    </source>
</evidence>
<keyword evidence="4" id="KW-1185">Reference proteome</keyword>
<organism evidence="3 4">
    <name type="scientific">Flavobacterium caeni</name>
    <dbReference type="NCBI Taxonomy" id="490189"/>
    <lineage>
        <taxon>Bacteria</taxon>
        <taxon>Pseudomonadati</taxon>
        <taxon>Bacteroidota</taxon>
        <taxon>Flavobacteriia</taxon>
        <taxon>Flavobacteriales</taxon>
        <taxon>Flavobacteriaceae</taxon>
        <taxon>Flavobacterium</taxon>
    </lineage>
</organism>
<gene>
    <name evidence="3" type="ORF">SAMN02927903_00160</name>
</gene>
<keyword evidence="1" id="KW-0812">Transmembrane</keyword>
<dbReference type="OrthoDB" id="8965954at2"/>